<sequence length="97" mass="10755">MSHTLSLSGDVRIVDLYTDTQNIAESGHPAVQLVLGFLWEMGLFREQIKGKAFRYHHFTAEGGNMQSKMELVYNYTRSDHSCPPATSRAPPATALSA</sequence>
<dbReference type="PANTHER" id="PTHR45084:SF1">
    <property type="entry name" value="ERAD-ASSOCIATED E3 UBIQUITIN-PROTEIN LIGASE COMPONENT HRD3A-RELATED"/>
    <property type="match status" value="1"/>
</dbReference>
<organism evidence="1 2">
    <name type="scientific">Glycine soja</name>
    <name type="common">Wild soybean</name>
    <dbReference type="NCBI Taxonomy" id="3848"/>
    <lineage>
        <taxon>Eukaryota</taxon>
        <taxon>Viridiplantae</taxon>
        <taxon>Streptophyta</taxon>
        <taxon>Embryophyta</taxon>
        <taxon>Tracheophyta</taxon>
        <taxon>Spermatophyta</taxon>
        <taxon>Magnoliopsida</taxon>
        <taxon>eudicotyledons</taxon>
        <taxon>Gunneridae</taxon>
        <taxon>Pentapetalae</taxon>
        <taxon>rosids</taxon>
        <taxon>fabids</taxon>
        <taxon>Fabales</taxon>
        <taxon>Fabaceae</taxon>
        <taxon>Papilionoideae</taxon>
        <taxon>50 kb inversion clade</taxon>
        <taxon>NPAAA clade</taxon>
        <taxon>indigoferoid/millettioid clade</taxon>
        <taxon>Phaseoleae</taxon>
        <taxon>Glycine</taxon>
        <taxon>Glycine subgen. Soja</taxon>
    </lineage>
</organism>
<accession>A0A445GTJ7</accession>
<dbReference type="InterPro" id="IPR044623">
    <property type="entry name" value="HRD3"/>
</dbReference>
<dbReference type="EMBL" id="QZWG01000015">
    <property type="protein sequence ID" value="RZB64566.1"/>
    <property type="molecule type" value="Genomic_DNA"/>
</dbReference>
<reference evidence="1 2" key="1">
    <citation type="submission" date="2018-09" db="EMBL/GenBank/DDBJ databases">
        <title>A high-quality reference genome of wild soybean provides a powerful tool to mine soybean genomes.</title>
        <authorList>
            <person name="Xie M."/>
            <person name="Chung C.Y.L."/>
            <person name="Li M.-W."/>
            <person name="Wong F.-L."/>
            <person name="Chan T.-F."/>
            <person name="Lam H.-M."/>
        </authorList>
    </citation>
    <scope>NUCLEOTIDE SEQUENCE [LARGE SCALE GENOMIC DNA]</scope>
    <source>
        <strain evidence="2">cv. W05</strain>
        <tissue evidence="1">Hypocotyl of etiolated seedlings</tissue>
    </source>
</reference>
<dbReference type="AlphaFoldDB" id="A0A445GTJ7"/>
<evidence type="ECO:0000313" key="2">
    <source>
        <dbReference type="Proteomes" id="UP000289340"/>
    </source>
</evidence>
<protein>
    <submittedName>
        <fullName evidence="1">ERAD-associated E3 ubiquitin-protein ligase component HRD3A</fullName>
    </submittedName>
</protein>
<evidence type="ECO:0000313" key="1">
    <source>
        <dbReference type="EMBL" id="RZB64566.1"/>
    </source>
</evidence>
<proteinExistence type="predicted"/>
<gene>
    <name evidence="1" type="ORF">D0Y65_040877</name>
</gene>
<name>A0A445GTJ7_GLYSO</name>
<keyword evidence="2" id="KW-1185">Reference proteome</keyword>
<comment type="caution">
    <text evidence="1">The sequence shown here is derived from an EMBL/GenBank/DDBJ whole genome shotgun (WGS) entry which is preliminary data.</text>
</comment>
<dbReference type="SMR" id="A0A445GTJ7"/>
<dbReference type="GO" id="GO:0036503">
    <property type="term" value="P:ERAD pathway"/>
    <property type="evidence" value="ECO:0007669"/>
    <property type="project" value="InterPro"/>
</dbReference>
<dbReference type="PANTHER" id="PTHR45084">
    <property type="entry name" value="ERAD-ASSOCIATED E3 UBIQUITIN-PROTEIN LIGASE COMPONENT HRD3A-RELATED"/>
    <property type="match status" value="1"/>
</dbReference>
<dbReference type="Proteomes" id="UP000289340">
    <property type="component" value="Chromosome 15"/>
</dbReference>